<gene>
    <name evidence="2" type="ORF">MOQ_002954</name>
</gene>
<name>K2NWA0_TRYCR</name>
<sequence length="228" mass="26529">MRPPKPLPDAVTKECGSTAILTTRVMANFREGAEASNQIKKKKEGMKGYLCELGFNSVSMINNEKKLNTKRAIGGKRRSAVSGEEEREAKTKTKKRIFQFLFKLVLFTRFLRFANSFWKVYLRMVNLRICIYTFFVVFLFRMSRWACFVHVCFSSLFQLVRAKKSAFCAYTHTCVGIYVRTVVLVPSKVSISFLAVHVFFFFVCFYFFAVLDLLILLLLFFSLFFFIL</sequence>
<keyword evidence="1" id="KW-0472">Membrane</keyword>
<evidence type="ECO:0000313" key="3">
    <source>
        <dbReference type="Proteomes" id="UP000007350"/>
    </source>
</evidence>
<keyword evidence="2" id="KW-0489">Methyltransferase</keyword>
<accession>K2NWA0</accession>
<dbReference type="GO" id="GO:0032259">
    <property type="term" value="P:methylation"/>
    <property type="evidence" value="ECO:0007669"/>
    <property type="project" value="UniProtKB-KW"/>
</dbReference>
<feature type="transmembrane region" description="Helical" evidence="1">
    <location>
        <begin position="198"/>
        <end position="227"/>
    </location>
</feature>
<keyword evidence="1" id="KW-1133">Transmembrane helix</keyword>
<dbReference type="Proteomes" id="UP000007350">
    <property type="component" value="Unassembled WGS sequence"/>
</dbReference>
<feature type="transmembrane region" description="Helical" evidence="1">
    <location>
        <begin position="120"/>
        <end position="140"/>
    </location>
</feature>
<comment type="caution">
    <text evidence="2">The sequence shown here is derived from an EMBL/GenBank/DDBJ whole genome shotgun (WGS) entry which is preliminary data.</text>
</comment>
<proteinExistence type="predicted"/>
<dbReference type="AlphaFoldDB" id="K2NWA0"/>
<reference evidence="2 3" key="1">
    <citation type="journal article" date="2012" name="BMC Genomics">
        <title>Comparative genomic analysis of human infective Trypanosoma cruzi lineages with the bat-restricted subspecies T. cruzi marinkellei.</title>
        <authorList>
            <person name="Franzen O."/>
            <person name="Talavera-Lopez C."/>
            <person name="Ochaya S."/>
            <person name="Butler C.E."/>
            <person name="Messenger L.A."/>
            <person name="Lewis M.D."/>
            <person name="Llewellyn M.S."/>
            <person name="Marinkelle C.J."/>
            <person name="Tyler K.M."/>
            <person name="Miles M.A."/>
            <person name="Andersson B."/>
        </authorList>
    </citation>
    <scope>NUCLEOTIDE SEQUENCE [LARGE SCALE GENOMIC DNA]</scope>
    <source>
        <strain evidence="2 3">B7</strain>
    </source>
</reference>
<keyword evidence="3" id="KW-1185">Reference proteome</keyword>
<evidence type="ECO:0000256" key="1">
    <source>
        <dbReference type="SAM" id="Phobius"/>
    </source>
</evidence>
<organism evidence="2 3">
    <name type="scientific">Trypanosoma cruzi marinkellei</name>
    <dbReference type="NCBI Taxonomy" id="85056"/>
    <lineage>
        <taxon>Eukaryota</taxon>
        <taxon>Discoba</taxon>
        <taxon>Euglenozoa</taxon>
        <taxon>Kinetoplastea</taxon>
        <taxon>Metakinetoplastina</taxon>
        <taxon>Trypanosomatida</taxon>
        <taxon>Trypanosomatidae</taxon>
        <taxon>Trypanosoma</taxon>
        <taxon>Schizotrypanum</taxon>
    </lineage>
</organism>
<protein>
    <submittedName>
        <fullName evidence="2">N(2), N(2)-dimethylguanosine tRNA methyltransferase, putative</fullName>
    </submittedName>
</protein>
<dbReference type="EMBL" id="AHKC01009380">
    <property type="protein sequence ID" value="EKF33182.1"/>
    <property type="molecule type" value="Genomic_DNA"/>
</dbReference>
<keyword evidence="2" id="KW-0808">Transferase</keyword>
<keyword evidence="1" id="KW-0812">Transmembrane</keyword>
<evidence type="ECO:0000313" key="2">
    <source>
        <dbReference type="EMBL" id="EKF33182.1"/>
    </source>
</evidence>
<dbReference type="GO" id="GO:0008168">
    <property type="term" value="F:methyltransferase activity"/>
    <property type="evidence" value="ECO:0007669"/>
    <property type="project" value="UniProtKB-KW"/>
</dbReference>